<protein>
    <submittedName>
        <fullName evidence="1">Uncharacterized protein</fullName>
    </submittedName>
</protein>
<dbReference type="KEGG" id="osu:NT6N_24750"/>
<dbReference type="EMBL" id="AP026866">
    <property type="protein sequence ID" value="BDS07435.1"/>
    <property type="molecule type" value="Genomic_DNA"/>
</dbReference>
<reference evidence="1" key="1">
    <citation type="submission" date="2024-07" db="EMBL/GenBank/DDBJ databases">
        <title>Complete genome sequence of Verrucomicrobiaceae bacterium NT6N.</title>
        <authorList>
            <person name="Huang C."/>
            <person name="Takami H."/>
            <person name="Hamasaki K."/>
        </authorList>
    </citation>
    <scope>NUCLEOTIDE SEQUENCE</scope>
    <source>
        <strain evidence="1">NT6N</strain>
    </source>
</reference>
<proteinExistence type="predicted"/>
<name>A0AAT9FN44_9BACT</name>
<dbReference type="AlphaFoldDB" id="A0AAT9FN44"/>
<sequence length="77" mass="8715">MDRRAAGVANDRLEYLEGSKCESTYIIRALTASISNTEKMYITSITIIVRDDMSIAGLYYITERRGLPPRVEQPQAM</sequence>
<organism evidence="1">
    <name type="scientific">Oceaniferula spumae</name>
    <dbReference type="NCBI Taxonomy" id="2979115"/>
    <lineage>
        <taxon>Bacteria</taxon>
        <taxon>Pseudomonadati</taxon>
        <taxon>Verrucomicrobiota</taxon>
        <taxon>Verrucomicrobiia</taxon>
        <taxon>Verrucomicrobiales</taxon>
        <taxon>Verrucomicrobiaceae</taxon>
        <taxon>Oceaniferula</taxon>
    </lineage>
</organism>
<accession>A0AAT9FN44</accession>
<gene>
    <name evidence="1" type="ORF">NT6N_24750</name>
</gene>
<evidence type="ECO:0000313" key="1">
    <source>
        <dbReference type="EMBL" id="BDS07435.1"/>
    </source>
</evidence>